<organism evidence="3 4">
    <name type="scientific">Micromonospora inaquosa</name>
    <dbReference type="NCBI Taxonomy" id="2203716"/>
    <lineage>
        <taxon>Bacteria</taxon>
        <taxon>Bacillati</taxon>
        <taxon>Actinomycetota</taxon>
        <taxon>Actinomycetes</taxon>
        <taxon>Micromonosporales</taxon>
        <taxon>Micromonosporaceae</taxon>
        <taxon>Micromonospora</taxon>
    </lineage>
</organism>
<accession>A0A3N9WUD9</accession>
<dbReference type="Proteomes" id="UP000282312">
    <property type="component" value="Unassembled WGS sequence"/>
</dbReference>
<reference evidence="3 4" key="1">
    <citation type="submission" date="2018-05" db="EMBL/GenBank/DDBJ databases">
        <title>Micromonospora from Atacama Desert.</title>
        <authorList>
            <person name="Carro L."/>
            <person name="Goodfellow M."/>
            <person name="Klenk H.-P."/>
        </authorList>
    </citation>
    <scope>NUCLEOTIDE SEQUENCE [LARGE SCALE GENOMIC DNA]</scope>
    <source>
        <strain evidence="3 4">LB39</strain>
    </source>
</reference>
<dbReference type="AlphaFoldDB" id="A0A3N9WUD9"/>
<evidence type="ECO:0000313" key="4">
    <source>
        <dbReference type="Proteomes" id="UP000282312"/>
    </source>
</evidence>
<comment type="caution">
    <text evidence="3">The sequence shown here is derived from an EMBL/GenBank/DDBJ whole genome shotgun (WGS) entry which is preliminary data.</text>
</comment>
<gene>
    <name evidence="3" type="ORF">DLJ59_09540</name>
</gene>
<evidence type="ECO:0000259" key="2">
    <source>
        <dbReference type="SMART" id="SM00562"/>
    </source>
</evidence>
<name>A0A3N9WUD9_9ACTN</name>
<dbReference type="SUPFAM" id="SSF54919">
    <property type="entry name" value="Nucleoside diphosphate kinase, NDK"/>
    <property type="match status" value="1"/>
</dbReference>
<feature type="domain" description="Nucleoside diphosphate kinase-like" evidence="2">
    <location>
        <begin position="22"/>
        <end position="172"/>
    </location>
</feature>
<dbReference type="PROSITE" id="PS51374">
    <property type="entry name" value="NDPK_LIKE"/>
    <property type="match status" value="1"/>
</dbReference>
<sequence>MADPRAAGGGVVTAVDWTRWAVVLLKPDCLSRGLVEPVLTWIGEHVTIVDRRTVTPTEAQVFAHYEDLLTTRLAHFTWVDVPADLRRTYVGQRVGIALAYGEAAAPRLRELIGDFDPNTAGLDTIRGRFGMDSLSKAMAEGRLIDNVIHTSDDPTGAEREFGIWYGPTEHHLLRPPATAERSPR</sequence>
<dbReference type="OrthoDB" id="9801161at2"/>
<protein>
    <recommendedName>
        <fullName evidence="2">Nucleoside diphosphate kinase-like domain-containing protein</fullName>
    </recommendedName>
</protein>
<comment type="caution">
    <text evidence="1">Lacks conserved residue(s) required for the propagation of feature annotation.</text>
</comment>
<dbReference type="SMART" id="SM00562">
    <property type="entry name" value="NDK"/>
    <property type="match status" value="1"/>
</dbReference>
<proteinExistence type="inferred from homology"/>
<evidence type="ECO:0000256" key="1">
    <source>
        <dbReference type="PROSITE-ProRule" id="PRU00706"/>
    </source>
</evidence>
<dbReference type="Gene3D" id="3.30.70.141">
    <property type="entry name" value="Nucleoside diphosphate kinase-like domain"/>
    <property type="match status" value="1"/>
</dbReference>
<dbReference type="Pfam" id="PF00334">
    <property type="entry name" value="NDK"/>
    <property type="match status" value="1"/>
</dbReference>
<dbReference type="InterPro" id="IPR034907">
    <property type="entry name" value="NDK-like_dom"/>
</dbReference>
<keyword evidence="4" id="KW-1185">Reference proteome</keyword>
<dbReference type="EMBL" id="QGSZ01000174">
    <property type="protein sequence ID" value="RQX04462.1"/>
    <property type="molecule type" value="Genomic_DNA"/>
</dbReference>
<evidence type="ECO:0000313" key="3">
    <source>
        <dbReference type="EMBL" id="RQX04462.1"/>
    </source>
</evidence>
<comment type="similarity">
    <text evidence="1">Belongs to the NDK family.</text>
</comment>
<dbReference type="InterPro" id="IPR036850">
    <property type="entry name" value="NDK-like_dom_sf"/>
</dbReference>